<organism evidence="1 2">
    <name type="scientific">Linderina macrospora</name>
    <dbReference type="NCBI Taxonomy" id="4868"/>
    <lineage>
        <taxon>Eukaryota</taxon>
        <taxon>Fungi</taxon>
        <taxon>Fungi incertae sedis</taxon>
        <taxon>Zoopagomycota</taxon>
        <taxon>Kickxellomycotina</taxon>
        <taxon>Kickxellomycetes</taxon>
        <taxon>Kickxellales</taxon>
        <taxon>Kickxellaceae</taxon>
        <taxon>Linderina</taxon>
    </lineage>
</organism>
<sequence>MSTNSDIVYTSVKNYYGKVLESSKDLKTSACTTGSAPHPIVLDAIRKIPTAVLDKFYGCGNPIPLGITGKSILDLGSGSGRDCYAAAALVGPEGSVIGVDMTDEQLTTARENIDKFGETLGYAPNLKFLTGYIEMLREAGVPENSIDICISNCVINLSPDKPRVLQSVYDSLRDGGELYFSDMYADAKIPEAMRTHDVLLGEGMAGALYTKDFESIARSIGFAQPRVLAISHIEVHDAELKALVKDIKFYSVTYRLFKAAQPDEKEIARGQTAVYLGTIAGHEDKYELDVDNVFAKNVPMPISANTAEILATSWLSPFFAVEGVTTEDGKELKTASTESLMENALSASCCKPKQESSECPGQSGCC</sequence>
<protein>
    <submittedName>
        <fullName evidence="1">Uncharacterized protein</fullName>
    </submittedName>
</protein>
<comment type="caution">
    <text evidence="1">The sequence shown here is derived from an EMBL/GenBank/DDBJ whole genome shotgun (WGS) entry which is preliminary data.</text>
</comment>
<proteinExistence type="predicted"/>
<reference evidence="1" key="1">
    <citation type="submission" date="2022-07" db="EMBL/GenBank/DDBJ databases">
        <title>Phylogenomic reconstructions and comparative analyses of Kickxellomycotina fungi.</title>
        <authorList>
            <person name="Reynolds N.K."/>
            <person name="Stajich J.E."/>
            <person name="Barry K."/>
            <person name="Grigoriev I.V."/>
            <person name="Crous P."/>
            <person name="Smith M.E."/>
        </authorList>
    </citation>
    <scope>NUCLEOTIDE SEQUENCE</scope>
    <source>
        <strain evidence="1">NRRL 5244</strain>
    </source>
</reference>
<gene>
    <name evidence="1" type="ORF">FBU59_000813</name>
</gene>
<keyword evidence="2" id="KW-1185">Reference proteome</keyword>
<evidence type="ECO:0000313" key="2">
    <source>
        <dbReference type="Proteomes" id="UP001150603"/>
    </source>
</evidence>
<evidence type="ECO:0000313" key="1">
    <source>
        <dbReference type="EMBL" id="KAJ1950157.1"/>
    </source>
</evidence>
<name>A0ACC1JG12_9FUNG</name>
<dbReference type="Proteomes" id="UP001150603">
    <property type="component" value="Unassembled WGS sequence"/>
</dbReference>
<accession>A0ACC1JG12</accession>
<dbReference type="EMBL" id="JANBPW010000268">
    <property type="protein sequence ID" value="KAJ1950157.1"/>
    <property type="molecule type" value="Genomic_DNA"/>
</dbReference>